<dbReference type="EMBL" id="JAAOCP010000019">
    <property type="protein sequence ID" value="MBJ7639911.1"/>
    <property type="molecule type" value="Genomic_DNA"/>
</dbReference>
<dbReference type="RefSeq" id="WP_199468401.1">
    <property type="nucleotide sequence ID" value="NZ_JAAOCP010000019.1"/>
</dbReference>
<protein>
    <submittedName>
        <fullName evidence="2">Uncharacterized protein</fullName>
    </submittedName>
</protein>
<evidence type="ECO:0000313" key="3">
    <source>
        <dbReference type="Proteomes" id="UP000728106"/>
    </source>
</evidence>
<gene>
    <name evidence="2" type="ORF">HAU20_11060</name>
</gene>
<accession>A0AA40YTJ5</accession>
<dbReference type="AlphaFoldDB" id="A0AA40YTJ5"/>
<evidence type="ECO:0000256" key="1">
    <source>
        <dbReference type="SAM" id="MobiDB-lite"/>
    </source>
</evidence>
<organism evidence="2 3">
    <name type="scientific">Weissella confusa</name>
    <name type="common">Lactobacillus confusus</name>
    <dbReference type="NCBI Taxonomy" id="1583"/>
    <lineage>
        <taxon>Bacteria</taxon>
        <taxon>Bacillati</taxon>
        <taxon>Bacillota</taxon>
        <taxon>Bacilli</taxon>
        <taxon>Lactobacillales</taxon>
        <taxon>Lactobacillaceae</taxon>
        <taxon>Weissella</taxon>
    </lineage>
</organism>
<comment type="caution">
    <text evidence="2">The sequence shown here is derived from an EMBL/GenBank/DDBJ whole genome shotgun (WGS) entry which is preliminary data.</text>
</comment>
<keyword evidence="3" id="KW-1185">Reference proteome</keyword>
<sequence>MYKKITSWLITLFSKIKAFFSKPITEQTASLSGNSKQSRQYSQNNNSGTINNGDKNIYGDEIHGDKKIYESHVENKDIRLARDKAKLIKLETEIYQIVRSSHLNTEDSITAVGKKASDLMEDAGLLVSEISSVNEQYLSKSLKKAISNVNIGSTKYLSARRCYIVFVKNGVVTNSQIENKLINQLNNAINEFDEAYDELNKFS</sequence>
<feature type="region of interest" description="Disordered" evidence="1">
    <location>
        <begin position="30"/>
        <end position="56"/>
    </location>
</feature>
<proteinExistence type="predicted"/>
<name>A0AA40YTJ5_WEICO</name>
<dbReference type="Proteomes" id="UP000728106">
    <property type="component" value="Unassembled WGS sequence"/>
</dbReference>
<feature type="compositionally biased region" description="Polar residues" evidence="1">
    <location>
        <begin position="30"/>
        <end position="54"/>
    </location>
</feature>
<evidence type="ECO:0000313" key="2">
    <source>
        <dbReference type="EMBL" id="MBJ7639911.1"/>
    </source>
</evidence>
<reference evidence="2 3" key="1">
    <citation type="journal article" date="2021" name="Int. J. Food Microbiol.">
        <title>Safety demonstration of a microbial species for use in the food chain: Weissella confusa.</title>
        <authorList>
            <person name="Bourdichon F."/>
            <person name="Patrone V."/>
            <person name="Fontana A."/>
            <person name="Milani G."/>
            <person name="Morelli L."/>
        </authorList>
    </citation>
    <scope>NUCLEOTIDE SEQUENCE [LARGE SCALE GENOMIC DNA]</scope>
    <source>
        <strain evidence="2 3">CCUG 43002</strain>
    </source>
</reference>